<dbReference type="EMBL" id="CM055105">
    <property type="protein sequence ID" value="KAJ7531529.1"/>
    <property type="molecule type" value="Genomic_DNA"/>
</dbReference>
<protein>
    <submittedName>
        <fullName evidence="1">Uncharacterized protein</fullName>
    </submittedName>
</protein>
<gene>
    <name evidence="1" type="ORF">O6H91_14G047600</name>
</gene>
<comment type="caution">
    <text evidence="1">The sequence shown here is derived from an EMBL/GenBank/DDBJ whole genome shotgun (WGS) entry which is preliminary data.</text>
</comment>
<name>A0ACC2BP40_DIPCM</name>
<dbReference type="Proteomes" id="UP001162992">
    <property type="component" value="Chromosome 14"/>
</dbReference>
<accession>A0ACC2BP40</accession>
<sequence>MAPPARNNGFPISHRFPAHLIALASSANFWASFNFLKPPALVAAFGACVLQPCRSPFAIVPASGSVHSTSLMFSHELDQKFAEHFECLNTFLCSPDDGIDRRGFGQRAVHSVDSYSCLGLGDDVVSEECSSHSQFLQGDFNLLEHGSPEGASQFSTSLRRSVSFCGAESRKNIFEDFEGAGVQIRNRSFTFWSHECDDFRAKWWIRAVNGAWKVLLKSQGGRTSPIGASKEQQMLGLGDGRKPETTNKWQTIRAIYHHQKVDVTVLANMEYVRLASGIDHADASGKKNKTTQIANNHLKAQKGVPEGYGEGSGNLCKLPNVKRWRMGENAIAGALAGAFVSLCLHPIDTIKTVLQTQKTGRRSALMVLNSVVADRGVSGLYRGLGSNLTSSTPTSAIYTFTYESVKAALLPCLAKEYQSLAHCAAGGCASIATSIIYTPSECIKQQMQVTTVYRNSWSALIGTLKQGGLPLLYSGWIAVLCRNVPQSVIKFYTYEGLKQWALCKQLDGSSLSTLQTLAFGGVAGSTAALFTTPFDVIKTRLQTQVLISQSHYKGVLHALQQIAVEEGIGSLYRGILPRLVIYMSQGALFFASYEFFKRILNAEVQHLQLTSLTNQVCTRTSKANIIESI</sequence>
<keyword evidence="2" id="KW-1185">Reference proteome</keyword>
<reference evidence="2" key="1">
    <citation type="journal article" date="2024" name="Proc. Natl. Acad. Sci. U.S.A.">
        <title>Extraordinary preservation of gene collinearity over three hundred million years revealed in homosporous lycophytes.</title>
        <authorList>
            <person name="Li C."/>
            <person name="Wickell D."/>
            <person name="Kuo L.Y."/>
            <person name="Chen X."/>
            <person name="Nie B."/>
            <person name="Liao X."/>
            <person name="Peng D."/>
            <person name="Ji J."/>
            <person name="Jenkins J."/>
            <person name="Williams M."/>
            <person name="Shu S."/>
            <person name="Plott C."/>
            <person name="Barry K."/>
            <person name="Rajasekar S."/>
            <person name="Grimwood J."/>
            <person name="Han X."/>
            <person name="Sun S."/>
            <person name="Hou Z."/>
            <person name="He W."/>
            <person name="Dai G."/>
            <person name="Sun C."/>
            <person name="Schmutz J."/>
            <person name="Leebens-Mack J.H."/>
            <person name="Li F.W."/>
            <person name="Wang L."/>
        </authorList>
    </citation>
    <scope>NUCLEOTIDE SEQUENCE [LARGE SCALE GENOMIC DNA]</scope>
    <source>
        <strain evidence="2">cv. PW_Plant_1</strain>
    </source>
</reference>
<evidence type="ECO:0000313" key="1">
    <source>
        <dbReference type="EMBL" id="KAJ7531529.1"/>
    </source>
</evidence>
<organism evidence="1 2">
    <name type="scientific">Diphasiastrum complanatum</name>
    <name type="common">Issler's clubmoss</name>
    <name type="synonym">Lycopodium complanatum</name>
    <dbReference type="NCBI Taxonomy" id="34168"/>
    <lineage>
        <taxon>Eukaryota</taxon>
        <taxon>Viridiplantae</taxon>
        <taxon>Streptophyta</taxon>
        <taxon>Embryophyta</taxon>
        <taxon>Tracheophyta</taxon>
        <taxon>Lycopodiopsida</taxon>
        <taxon>Lycopodiales</taxon>
        <taxon>Lycopodiaceae</taxon>
        <taxon>Lycopodioideae</taxon>
        <taxon>Diphasiastrum</taxon>
    </lineage>
</organism>
<proteinExistence type="predicted"/>
<evidence type="ECO:0000313" key="2">
    <source>
        <dbReference type="Proteomes" id="UP001162992"/>
    </source>
</evidence>